<name>A0A0J7JX44_LASNI</name>
<organism evidence="1 2">
    <name type="scientific">Lasius niger</name>
    <name type="common">Black garden ant</name>
    <dbReference type="NCBI Taxonomy" id="67767"/>
    <lineage>
        <taxon>Eukaryota</taxon>
        <taxon>Metazoa</taxon>
        <taxon>Ecdysozoa</taxon>
        <taxon>Arthropoda</taxon>
        <taxon>Hexapoda</taxon>
        <taxon>Insecta</taxon>
        <taxon>Pterygota</taxon>
        <taxon>Neoptera</taxon>
        <taxon>Endopterygota</taxon>
        <taxon>Hymenoptera</taxon>
        <taxon>Apocrita</taxon>
        <taxon>Aculeata</taxon>
        <taxon>Formicoidea</taxon>
        <taxon>Formicidae</taxon>
        <taxon>Formicinae</taxon>
        <taxon>Lasius</taxon>
        <taxon>Lasius</taxon>
    </lineage>
</organism>
<dbReference type="AlphaFoldDB" id="A0A0J7JX44"/>
<proteinExistence type="predicted"/>
<dbReference type="OrthoDB" id="97058at2759"/>
<accession>A0A0J7JX44</accession>
<reference evidence="1 2" key="1">
    <citation type="submission" date="2015-04" db="EMBL/GenBank/DDBJ databases">
        <title>Lasius niger genome sequencing.</title>
        <authorList>
            <person name="Konorov E.A."/>
            <person name="Nikitin M.A."/>
            <person name="Kirill M.V."/>
            <person name="Chang P."/>
        </authorList>
    </citation>
    <scope>NUCLEOTIDE SEQUENCE [LARGE SCALE GENOMIC DNA]</scope>
    <source>
        <tissue evidence="1">Whole</tissue>
    </source>
</reference>
<dbReference type="PaxDb" id="67767-A0A0J7JX44"/>
<gene>
    <name evidence="1" type="ORF">RF55_22280</name>
</gene>
<protein>
    <submittedName>
        <fullName evidence="1">Copia-like polyprotein</fullName>
    </submittedName>
</protein>
<keyword evidence="2" id="KW-1185">Reference proteome</keyword>
<evidence type="ECO:0000313" key="2">
    <source>
        <dbReference type="Proteomes" id="UP000036403"/>
    </source>
</evidence>
<evidence type="ECO:0000313" key="1">
    <source>
        <dbReference type="EMBL" id="KMQ82647.1"/>
    </source>
</evidence>
<comment type="caution">
    <text evidence="1">The sequence shown here is derived from an EMBL/GenBank/DDBJ whole genome shotgun (WGS) entry which is preliminary data.</text>
</comment>
<dbReference type="Proteomes" id="UP000036403">
    <property type="component" value="Unassembled WGS sequence"/>
</dbReference>
<dbReference type="EMBL" id="LBMM01023969">
    <property type="protein sequence ID" value="KMQ82647.1"/>
    <property type="molecule type" value="Genomic_DNA"/>
</dbReference>
<sequence length="92" mass="10535">MTTSSNELATIKKLSGQDNFPVWKFQLMLIMQEKGLDSVLDGTEPKPIEQEQLDSWLRKDKGARRLIGLTVEENVINLIMAVILQMRCGRQF</sequence>